<dbReference type="KEGG" id="cmet:K6K41_09665"/>
<evidence type="ECO:0000313" key="2">
    <source>
        <dbReference type="EMBL" id="QZO01637.1"/>
    </source>
</evidence>
<evidence type="ECO:0000313" key="3">
    <source>
        <dbReference type="Proteomes" id="UP000825701"/>
    </source>
</evidence>
<name>A0A9E6UMG0_9HYPH</name>
<dbReference type="Proteomes" id="UP000825701">
    <property type="component" value="Chromosome"/>
</dbReference>
<feature type="compositionally biased region" description="Basic residues" evidence="1">
    <location>
        <begin position="166"/>
        <end position="176"/>
    </location>
</feature>
<dbReference type="EMBL" id="CP081869">
    <property type="protein sequence ID" value="QZO01637.1"/>
    <property type="molecule type" value="Genomic_DNA"/>
</dbReference>
<accession>A0A9E6UMG0</accession>
<keyword evidence="3" id="KW-1185">Reference proteome</keyword>
<feature type="region of interest" description="Disordered" evidence="1">
    <location>
        <begin position="147"/>
        <end position="190"/>
    </location>
</feature>
<gene>
    <name evidence="2" type="ORF">K6K41_09665</name>
</gene>
<protein>
    <submittedName>
        <fullName evidence="2">Uncharacterized protein</fullName>
    </submittedName>
</protein>
<organism evidence="2 3">
    <name type="scientific">Chenggangzhangella methanolivorans</name>
    <dbReference type="NCBI Taxonomy" id="1437009"/>
    <lineage>
        <taxon>Bacteria</taxon>
        <taxon>Pseudomonadati</taxon>
        <taxon>Pseudomonadota</taxon>
        <taxon>Alphaproteobacteria</taxon>
        <taxon>Hyphomicrobiales</taxon>
        <taxon>Methylopilaceae</taxon>
        <taxon>Chenggangzhangella</taxon>
    </lineage>
</organism>
<dbReference type="RefSeq" id="WP_261404936.1">
    <property type="nucleotide sequence ID" value="NZ_CP081869.1"/>
</dbReference>
<proteinExistence type="predicted"/>
<feature type="compositionally biased region" description="Low complexity" evidence="1">
    <location>
        <begin position="178"/>
        <end position="190"/>
    </location>
</feature>
<sequence length="190" mass="19167">MPFRHDDKRYVLVSGGAFYGWNRDGGRARITSNASLARAFAAAPAARVAAAPVAAAGLAAPDATLFAAADAPSVQEILAIKPAEPAPAPAARPAPAPTTPGRDASGAGAILAYAAPLPAPVSGSALAAVAALEPKRPRVVPAAPVQAAAGPVWPTRAESQSPARLVARRGRRRGRRQGLGAVRRGTQVTN</sequence>
<evidence type="ECO:0000256" key="1">
    <source>
        <dbReference type="SAM" id="MobiDB-lite"/>
    </source>
</evidence>
<dbReference type="AlphaFoldDB" id="A0A9E6UMG0"/>
<reference evidence="2" key="1">
    <citation type="submission" date="2021-08" db="EMBL/GenBank/DDBJ databases">
        <authorList>
            <person name="Zhang H."/>
            <person name="Xu M."/>
            <person name="Yu Z."/>
            <person name="Yang L."/>
            <person name="Cai Y."/>
        </authorList>
    </citation>
    <scope>NUCLEOTIDE SEQUENCE</scope>
    <source>
        <strain evidence="2">CHL1</strain>
    </source>
</reference>